<dbReference type="EMBL" id="ANOF01000103">
    <property type="protein sequence ID" value="EMI26136.1"/>
    <property type="molecule type" value="Genomic_DNA"/>
</dbReference>
<proteinExistence type="predicted"/>
<reference evidence="2 3" key="1">
    <citation type="journal article" date="2013" name="Mar. Genomics">
        <title>Expression of sulfatases in Rhodopirellula baltica and the diversity of sulfatases in the genus Rhodopirellula.</title>
        <authorList>
            <person name="Wegner C.E."/>
            <person name="Richter-Heitmann T."/>
            <person name="Klindworth A."/>
            <person name="Klockow C."/>
            <person name="Richter M."/>
            <person name="Achstetter T."/>
            <person name="Glockner F.O."/>
            <person name="Harder J."/>
        </authorList>
    </citation>
    <scope>NUCLEOTIDE SEQUENCE [LARGE SCALE GENOMIC DNA]</scope>
    <source>
        <strain evidence="2 3">SH398</strain>
    </source>
</reference>
<protein>
    <submittedName>
        <fullName evidence="2">Membrane protein</fullName>
    </submittedName>
</protein>
<comment type="caution">
    <text evidence="2">The sequence shown here is derived from an EMBL/GenBank/DDBJ whole genome shotgun (WGS) entry which is preliminary data.</text>
</comment>
<dbReference type="AlphaFoldDB" id="M5S3S6"/>
<feature type="transmembrane region" description="Helical" evidence="1">
    <location>
        <begin position="82"/>
        <end position="102"/>
    </location>
</feature>
<evidence type="ECO:0000313" key="2">
    <source>
        <dbReference type="EMBL" id="EMI26136.1"/>
    </source>
</evidence>
<keyword evidence="1" id="KW-0812">Transmembrane</keyword>
<accession>M5S3S6</accession>
<feature type="transmembrane region" description="Helical" evidence="1">
    <location>
        <begin position="114"/>
        <end position="134"/>
    </location>
</feature>
<evidence type="ECO:0000256" key="1">
    <source>
        <dbReference type="SAM" id="Phobius"/>
    </source>
</evidence>
<evidence type="ECO:0000313" key="3">
    <source>
        <dbReference type="Proteomes" id="UP000011996"/>
    </source>
</evidence>
<feature type="transmembrane region" description="Helical" evidence="1">
    <location>
        <begin position="56"/>
        <end position="75"/>
    </location>
</feature>
<dbReference type="PATRIC" id="fig|1263868.3.peg.3562"/>
<name>M5S3S6_9BACT</name>
<feature type="transmembrane region" description="Helical" evidence="1">
    <location>
        <begin position="28"/>
        <end position="50"/>
    </location>
</feature>
<keyword evidence="1" id="KW-0472">Membrane</keyword>
<dbReference type="RefSeq" id="WP_008667811.1">
    <property type="nucleotide sequence ID" value="NZ_ANOF01000103.1"/>
</dbReference>
<gene>
    <name evidence="2" type="ORF">RESH_03297</name>
</gene>
<dbReference type="Proteomes" id="UP000011996">
    <property type="component" value="Unassembled WGS sequence"/>
</dbReference>
<sequence>MDANPYAPAKQTEDAGHRVAPVRPRTSTVWLTILTCIQGGIVTIGLLAQLLSVDTILFSGPLLAACSLSLVLLGLRCNDRLIANYGYSGLAFIALVATMIIANDWGPPNARKPVQLMTVCYAIAAMAVTVRFTLRGINKAKRI</sequence>
<keyword evidence="1" id="KW-1133">Transmembrane helix</keyword>
<organism evidence="2 3">
    <name type="scientific">Rhodopirellula europaea SH398</name>
    <dbReference type="NCBI Taxonomy" id="1263868"/>
    <lineage>
        <taxon>Bacteria</taxon>
        <taxon>Pseudomonadati</taxon>
        <taxon>Planctomycetota</taxon>
        <taxon>Planctomycetia</taxon>
        <taxon>Pirellulales</taxon>
        <taxon>Pirellulaceae</taxon>
        <taxon>Rhodopirellula</taxon>
    </lineage>
</organism>